<reference evidence="17" key="1">
    <citation type="submission" date="2014-06" db="EMBL/GenBank/DDBJ databases">
        <authorList>
            <person name="Winans N.J."/>
            <person name="Newell P.D."/>
            <person name="Douglas A.E."/>
        </authorList>
    </citation>
    <scope>NUCLEOTIDE SEQUENCE [LARGE SCALE GENOMIC DNA]</scope>
</reference>
<keyword evidence="2 11" id="KW-0813">Transport</keyword>
<evidence type="ECO:0000313" key="17">
    <source>
        <dbReference type="Proteomes" id="UP000194641"/>
    </source>
</evidence>
<keyword evidence="3 11" id="KW-1134">Transmembrane beta strand</keyword>
<protein>
    <recommendedName>
        <fullName evidence="18">TonB-dependent receptor</fullName>
    </recommendedName>
</protein>
<keyword evidence="5 11" id="KW-0812">Transmembrane</keyword>
<keyword evidence="6" id="KW-0408">Iron</keyword>
<organism evidence="16 17">
    <name type="scientific">Acetobacter indonesiensis</name>
    <dbReference type="NCBI Taxonomy" id="104101"/>
    <lineage>
        <taxon>Bacteria</taxon>
        <taxon>Pseudomonadati</taxon>
        <taxon>Pseudomonadota</taxon>
        <taxon>Alphaproteobacteria</taxon>
        <taxon>Acetobacterales</taxon>
        <taxon>Acetobacteraceae</taxon>
        <taxon>Acetobacter</taxon>
    </lineage>
</organism>
<comment type="similarity">
    <text evidence="11 12">Belongs to the TonB-dependent receptor family.</text>
</comment>
<dbReference type="InterPro" id="IPR036942">
    <property type="entry name" value="Beta-barrel_TonB_sf"/>
</dbReference>
<dbReference type="PANTHER" id="PTHR32552">
    <property type="entry name" value="FERRICHROME IRON RECEPTOR-RELATED"/>
    <property type="match status" value="1"/>
</dbReference>
<dbReference type="GO" id="GO:0006826">
    <property type="term" value="P:iron ion transport"/>
    <property type="evidence" value="ECO:0007669"/>
    <property type="project" value="UniProtKB-KW"/>
</dbReference>
<feature type="region of interest" description="Disordered" evidence="13">
    <location>
        <begin position="56"/>
        <end position="77"/>
    </location>
</feature>
<feature type="domain" description="TonB-dependent receptor-like beta-barrel" evidence="14">
    <location>
        <begin position="330"/>
        <end position="809"/>
    </location>
</feature>
<evidence type="ECO:0000256" key="10">
    <source>
        <dbReference type="ARBA" id="ARBA00023237"/>
    </source>
</evidence>
<evidence type="ECO:0000256" key="1">
    <source>
        <dbReference type="ARBA" id="ARBA00004571"/>
    </source>
</evidence>
<evidence type="ECO:0000256" key="3">
    <source>
        <dbReference type="ARBA" id="ARBA00022452"/>
    </source>
</evidence>
<proteinExistence type="inferred from homology"/>
<keyword evidence="7" id="KW-0406">Ion transport</keyword>
<keyword evidence="8 12" id="KW-0798">TonB box</keyword>
<sequence>MSKKARPPSSPLVCRKLPARAVLFGSPALIGAFTALTVMAGWDGLAFAAAADSVEKRTPGKPHVATKSPSAKGATGRKAKAKAESAAGAMEAVTVTSTRRATSIMRVPVSVAAYNQAYLDMKGAKTIQDVLRFTPGLTFDPTSKTPVVRGLASSAGSATTGIYLDDTPIQIRNLGFSAENTVPQLFDMERVEVLRGPQGTLFGAGAEGGAVRYITPAPNLHKYTSYARADVSASQYGAPTYDLGLALGGPIIKDKLAFRVSAERQGQGGYLDHLDYRTGKKVDKNTNSDDVNVFRGAVLVKPVENLTITPSIMYQQRLVGDTDNYFAGLSNPGKSQYRTNSPEYQSSSDRFYLPSLNIKYDIGNVSLISNTAYLHRNNVTGYNGTLYQLSYYNEFLDGSSPYYPLLTQQGINPNTPYYYGQSRVLNQQRNFTEEFRVQSRNPVANRLMWVAGVYYQNDKQMSSEQLQEPYANALTQALFDMSAADFWGGWPNVGQSAYINQTRATDEQVAVFANATVEIVKGLKFDAGVRYANANYHFNNFADGSHNGARTTANGHITENPVTPKFTLSYQIDRHSMVYAGWGKGWRVGGANAPVPQLLCQSDLTNFGMTSAPSKYKSDTVKSWEIGSKNQFFHNRLQISGSLYYINWSNIQQNAYLPGCGVQYTTNLGEAVSKGFDLQATIYPFDGLSIDTTLGYTDAHYTKNAYVGTNQNGLLARKGDTLGTPGWTYSLGVQYNIPKHILSLGHGQLYVRTDYQYISRPSGTTPIRDSETLMYNSGYYLTQAQHYLTLRVGAKFNNNMNLSFYVNNLPNLHPMVTSSNEVQGSLLQLNSTMRPRYAGVLLTYNR</sequence>
<evidence type="ECO:0000256" key="5">
    <source>
        <dbReference type="ARBA" id="ARBA00022692"/>
    </source>
</evidence>
<keyword evidence="4" id="KW-0410">Iron transport</keyword>
<dbReference type="Pfam" id="PF07715">
    <property type="entry name" value="Plug"/>
    <property type="match status" value="1"/>
</dbReference>
<dbReference type="EMBL" id="JOPA01000028">
    <property type="protein sequence ID" value="OUI92633.1"/>
    <property type="molecule type" value="Genomic_DNA"/>
</dbReference>
<evidence type="ECO:0000256" key="9">
    <source>
        <dbReference type="ARBA" id="ARBA00023136"/>
    </source>
</evidence>
<gene>
    <name evidence="16" type="ORF">HK17_09885</name>
</gene>
<feature type="domain" description="TonB-dependent receptor plug" evidence="15">
    <location>
        <begin position="104"/>
        <end position="210"/>
    </location>
</feature>
<dbReference type="InterPro" id="IPR012910">
    <property type="entry name" value="Plug_dom"/>
</dbReference>
<evidence type="ECO:0000259" key="15">
    <source>
        <dbReference type="Pfam" id="PF07715"/>
    </source>
</evidence>
<evidence type="ECO:0000256" key="6">
    <source>
        <dbReference type="ARBA" id="ARBA00023004"/>
    </source>
</evidence>
<dbReference type="GO" id="GO:0009279">
    <property type="term" value="C:cell outer membrane"/>
    <property type="evidence" value="ECO:0007669"/>
    <property type="project" value="UniProtKB-SubCell"/>
</dbReference>
<evidence type="ECO:0000256" key="7">
    <source>
        <dbReference type="ARBA" id="ARBA00023065"/>
    </source>
</evidence>
<evidence type="ECO:0000256" key="13">
    <source>
        <dbReference type="SAM" id="MobiDB-lite"/>
    </source>
</evidence>
<evidence type="ECO:0000256" key="2">
    <source>
        <dbReference type="ARBA" id="ARBA00022448"/>
    </source>
</evidence>
<comment type="subcellular location">
    <subcellularLocation>
        <location evidence="1 11">Cell outer membrane</location>
        <topology evidence="1 11">Multi-pass membrane protein</topology>
    </subcellularLocation>
</comment>
<evidence type="ECO:0000256" key="4">
    <source>
        <dbReference type="ARBA" id="ARBA00022496"/>
    </source>
</evidence>
<keyword evidence="9 11" id="KW-0472">Membrane</keyword>
<evidence type="ECO:0000313" key="16">
    <source>
        <dbReference type="EMBL" id="OUI92633.1"/>
    </source>
</evidence>
<evidence type="ECO:0000256" key="11">
    <source>
        <dbReference type="PROSITE-ProRule" id="PRU01360"/>
    </source>
</evidence>
<dbReference type="InterPro" id="IPR000531">
    <property type="entry name" value="Beta-barrel_TonB"/>
</dbReference>
<dbReference type="Pfam" id="PF00593">
    <property type="entry name" value="TonB_dep_Rec_b-barrel"/>
    <property type="match status" value="1"/>
</dbReference>
<dbReference type="RefSeq" id="WP_179194092.1">
    <property type="nucleotide sequence ID" value="NZ_JBJJWX010000011.1"/>
</dbReference>
<evidence type="ECO:0000256" key="8">
    <source>
        <dbReference type="ARBA" id="ARBA00023077"/>
    </source>
</evidence>
<evidence type="ECO:0000256" key="12">
    <source>
        <dbReference type="RuleBase" id="RU003357"/>
    </source>
</evidence>
<dbReference type="SUPFAM" id="SSF56935">
    <property type="entry name" value="Porins"/>
    <property type="match status" value="1"/>
</dbReference>
<dbReference type="Proteomes" id="UP000194641">
    <property type="component" value="Unassembled WGS sequence"/>
</dbReference>
<evidence type="ECO:0008006" key="18">
    <source>
        <dbReference type="Google" id="ProtNLM"/>
    </source>
</evidence>
<evidence type="ECO:0000259" key="14">
    <source>
        <dbReference type="Pfam" id="PF00593"/>
    </source>
</evidence>
<comment type="caution">
    <text evidence="16">The sequence shown here is derived from an EMBL/GenBank/DDBJ whole genome shotgun (WGS) entry which is preliminary data.</text>
</comment>
<name>A0A252ARJ7_9PROT</name>
<keyword evidence="10 11" id="KW-0998">Cell outer membrane</keyword>
<dbReference type="AlphaFoldDB" id="A0A252ARJ7"/>
<dbReference type="InterPro" id="IPR039426">
    <property type="entry name" value="TonB-dep_rcpt-like"/>
</dbReference>
<dbReference type="PROSITE" id="PS52016">
    <property type="entry name" value="TONB_DEPENDENT_REC_3"/>
    <property type="match status" value="1"/>
</dbReference>
<accession>A0A252ARJ7</accession>
<dbReference type="Gene3D" id="2.40.170.20">
    <property type="entry name" value="TonB-dependent receptor, beta-barrel domain"/>
    <property type="match status" value="1"/>
</dbReference>
<dbReference type="PANTHER" id="PTHR32552:SF81">
    <property type="entry name" value="TONB-DEPENDENT OUTER MEMBRANE RECEPTOR"/>
    <property type="match status" value="1"/>
</dbReference>